<dbReference type="InterPro" id="IPR002734">
    <property type="entry name" value="RibDG_C"/>
</dbReference>
<reference evidence="2 3" key="1">
    <citation type="submission" date="2018-07" db="EMBL/GenBank/DDBJ databases">
        <title>Arthrobacter sp. nov., isolated from raw cow's milk with high bacterial count.</title>
        <authorList>
            <person name="Hahne J."/>
            <person name="Isele D."/>
            <person name="Lipski A."/>
        </authorList>
    </citation>
    <scope>NUCLEOTIDE SEQUENCE [LARGE SCALE GENOMIC DNA]</scope>
    <source>
        <strain evidence="2 3">JZ R-35</strain>
    </source>
</reference>
<dbReference type="Gene3D" id="3.40.430.10">
    <property type="entry name" value="Dihydrofolate Reductase, subunit A"/>
    <property type="match status" value="1"/>
</dbReference>
<feature type="domain" description="Bacterial bifunctional deaminase-reductase C-terminal" evidence="1">
    <location>
        <begin position="72"/>
        <end position="173"/>
    </location>
</feature>
<organism evidence="2 3">
    <name type="scientific">Galactobacter valiniphilus</name>
    <dbReference type="NCBI Taxonomy" id="2676122"/>
    <lineage>
        <taxon>Bacteria</taxon>
        <taxon>Bacillati</taxon>
        <taxon>Actinomycetota</taxon>
        <taxon>Actinomycetes</taxon>
        <taxon>Micrococcales</taxon>
        <taxon>Micrococcaceae</taxon>
        <taxon>Galactobacter</taxon>
    </lineage>
</organism>
<dbReference type="Proteomes" id="UP000265419">
    <property type="component" value="Unassembled WGS sequence"/>
</dbReference>
<dbReference type="PANTHER" id="PTHR38011:SF11">
    <property type="entry name" value="2,5-DIAMINO-6-RIBOSYLAMINO-4(3H)-PYRIMIDINONE 5'-PHOSPHATE REDUCTASE"/>
    <property type="match status" value="1"/>
</dbReference>
<gene>
    <name evidence="2" type="ORF">DWB68_04625</name>
</gene>
<dbReference type="InterPro" id="IPR050765">
    <property type="entry name" value="Riboflavin_Biosynth_HTPR"/>
</dbReference>
<dbReference type="PANTHER" id="PTHR38011">
    <property type="entry name" value="DIHYDROFOLATE REDUCTASE FAMILY PROTEIN (AFU_ORTHOLOGUE AFUA_8G06820)"/>
    <property type="match status" value="1"/>
</dbReference>
<dbReference type="RefSeq" id="WP_119423975.1">
    <property type="nucleotide sequence ID" value="NZ_QQXK01000006.1"/>
</dbReference>
<evidence type="ECO:0000259" key="1">
    <source>
        <dbReference type="Pfam" id="PF01872"/>
    </source>
</evidence>
<evidence type="ECO:0000313" key="3">
    <source>
        <dbReference type="Proteomes" id="UP000265419"/>
    </source>
</evidence>
<accession>A0A399JDG8</accession>
<protein>
    <submittedName>
        <fullName evidence="2">Dihydrofolate reductase</fullName>
    </submittedName>
</protein>
<comment type="caution">
    <text evidence="2">The sequence shown here is derived from an EMBL/GenBank/DDBJ whole genome shotgun (WGS) entry which is preliminary data.</text>
</comment>
<dbReference type="InterPro" id="IPR024072">
    <property type="entry name" value="DHFR-like_dom_sf"/>
</dbReference>
<proteinExistence type="predicted"/>
<name>A0A399JDG8_9MICC</name>
<dbReference type="AlphaFoldDB" id="A0A399JDG8"/>
<keyword evidence="3" id="KW-1185">Reference proteome</keyword>
<dbReference type="GO" id="GO:0009231">
    <property type="term" value="P:riboflavin biosynthetic process"/>
    <property type="evidence" value="ECO:0007669"/>
    <property type="project" value="InterPro"/>
</dbReference>
<dbReference type="GO" id="GO:0008703">
    <property type="term" value="F:5-amino-6-(5-phosphoribosylamino)uracil reductase activity"/>
    <property type="evidence" value="ECO:0007669"/>
    <property type="project" value="InterPro"/>
</dbReference>
<sequence length="186" mass="20161">MPRFIFDTACTLNGFLATKDHSLEWLFAVPGAEEPDPTLLPENISVLVEGSHTYEWVLKNEDILAHPERWQTFHGSRPTFVFSSRELPVPEGADVRIVSGDPADHLEAIRAAAGDGDVWILGGGELVGRFADAGALDRVALTLAPATLEDGHAVLPRSLGAERLTLVEARQAGPFARLVYDVARPT</sequence>
<dbReference type="Pfam" id="PF01872">
    <property type="entry name" value="RibD_C"/>
    <property type="match status" value="1"/>
</dbReference>
<dbReference type="EMBL" id="QQXK01000006">
    <property type="protein sequence ID" value="RII43070.1"/>
    <property type="molecule type" value="Genomic_DNA"/>
</dbReference>
<dbReference type="SUPFAM" id="SSF53597">
    <property type="entry name" value="Dihydrofolate reductase-like"/>
    <property type="match status" value="1"/>
</dbReference>
<evidence type="ECO:0000313" key="2">
    <source>
        <dbReference type="EMBL" id="RII43070.1"/>
    </source>
</evidence>